<dbReference type="AlphaFoldDB" id="A0A1W0X5N7"/>
<evidence type="ECO:0000256" key="5">
    <source>
        <dbReference type="ARBA" id="ARBA00023242"/>
    </source>
</evidence>
<evidence type="ECO:0000256" key="6">
    <source>
        <dbReference type="PROSITE-ProRule" id="PRU00221"/>
    </source>
</evidence>
<organism evidence="9 10">
    <name type="scientific">Hypsibius exemplaris</name>
    <name type="common">Freshwater tardigrade</name>
    <dbReference type="NCBI Taxonomy" id="2072580"/>
    <lineage>
        <taxon>Eukaryota</taxon>
        <taxon>Metazoa</taxon>
        <taxon>Ecdysozoa</taxon>
        <taxon>Tardigrada</taxon>
        <taxon>Eutardigrada</taxon>
        <taxon>Parachela</taxon>
        <taxon>Hypsibioidea</taxon>
        <taxon>Hypsibiidae</taxon>
        <taxon>Hypsibius</taxon>
    </lineage>
</organism>
<dbReference type="InterPro" id="IPR012952">
    <property type="entry name" value="BING4_C_dom"/>
</dbReference>
<dbReference type="PROSITE" id="PS50294">
    <property type="entry name" value="WD_REPEATS_REGION"/>
    <property type="match status" value="1"/>
</dbReference>
<evidence type="ECO:0000313" key="9">
    <source>
        <dbReference type="EMBL" id="OQV22660.1"/>
    </source>
</evidence>
<keyword evidence="2" id="KW-0698">rRNA processing</keyword>
<dbReference type="Proteomes" id="UP000192578">
    <property type="component" value="Unassembled WGS sequence"/>
</dbReference>
<dbReference type="InterPro" id="IPR019775">
    <property type="entry name" value="WD40_repeat_CS"/>
</dbReference>
<evidence type="ECO:0000313" key="10">
    <source>
        <dbReference type="Proteomes" id="UP000192578"/>
    </source>
</evidence>
<keyword evidence="5" id="KW-0539">Nucleus</keyword>
<evidence type="ECO:0000256" key="4">
    <source>
        <dbReference type="ARBA" id="ARBA00022737"/>
    </source>
</evidence>
<dbReference type="InterPro" id="IPR040315">
    <property type="entry name" value="WDR46/Utp7"/>
</dbReference>
<gene>
    <name evidence="9" type="ORF">BV898_03485</name>
</gene>
<feature type="region of interest" description="Disordered" evidence="7">
    <location>
        <begin position="1"/>
        <end position="31"/>
    </location>
</feature>
<feature type="region of interest" description="Disordered" evidence="7">
    <location>
        <begin position="66"/>
        <end position="113"/>
    </location>
</feature>
<evidence type="ECO:0000256" key="1">
    <source>
        <dbReference type="ARBA" id="ARBA00004604"/>
    </source>
</evidence>
<feature type="repeat" description="WD" evidence="6">
    <location>
        <begin position="366"/>
        <end position="407"/>
    </location>
</feature>
<dbReference type="Pfam" id="PF08149">
    <property type="entry name" value="BING4CT"/>
    <property type="match status" value="1"/>
</dbReference>
<dbReference type="GO" id="GO:0000462">
    <property type="term" value="P:maturation of SSU-rRNA from tricistronic rRNA transcript (SSU-rRNA, 5.8S rRNA, LSU-rRNA)"/>
    <property type="evidence" value="ECO:0007669"/>
    <property type="project" value="TreeGrafter"/>
</dbReference>
<dbReference type="PANTHER" id="PTHR14085:SF3">
    <property type="entry name" value="WD REPEAT-CONTAINING PROTEIN 46"/>
    <property type="match status" value="1"/>
</dbReference>
<dbReference type="GO" id="GO:0030686">
    <property type="term" value="C:90S preribosome"/>
    <property type="evidence" value="ECO:0007669"/>
    <property type="project" value="TreeGrafter"/>
</dbReference>
<dbReference type="PANTHER" id="PTHR14085">
    <property type="entry name" value="WD-REPEAT PROTEIN BING4"/>
    <property type="match status" value="1"/>
</dbReference>
<dbReference type="GO" id="GO:0032040">
    <property type="term" value="C:small-subunit processome"/>
    <property type="evidence" value="ECO:0007669"/>
    <property type="project" value="TreeGrafter"/>
</dbReference>
<dbReference type="OrthoDB" id="10251154at2759"/>
<reference evidence="10" key="1">
    <citation type="submission" date="2017-01" db="EMBL/GenBank/DDBJ databases">
        <title>Comparative genomics of anhydrobiosis in the tardigrade Hypsibius dujardini.</title>
        <authorList>
            <person name="Yoshida Y."/>
            <person name="Koutsovoulos G."/>
            <person name="Laetsch D."/>
            <person name="Stevens L."/>
            <person name="Kumar S."/>
            <person name="Horikawa D."/>
            <person name="Ishino K."/>
            <person name="Komine S."/>
            <person name="Tomita M."/>
            <person name="Blaxter M."/>
            <person name="Arakawa K."/>
        </authorList>
    </citation>
    <scope>NUCLEOTIDE SEQUENCE [LARGE SCALE GENOMIC DNA]</scope>
    <source>
        <strain evidence="10">Z151</strain>
    </source>
</reference>
<comment type="caution">
    <text evidence="9">The sequence shown here is derived from an EMBL/GenBank/DDBJ whole genome shotgun (WGS) entry which is preliminary data.</text>
</comment>
<dbReference type="InterPro" id="IPR015943">
    <property type="entry name" value="WD40/YVTN_repeat-like_dom_sf"/>
</dbReference>
<evidence type="ECO:0000256" key="7">
    <source>
        <dbReference type="SAM" id="MobiDB-lite"/>
    </source>
</evidence>
<keyword evidence="3 6" id="KW-0853">WD repeat</keyword>
<accession>A0A1W0X5N7</accession>
<keyword evidence="4" id="KW-0677">Repeat</keyword>
<name>A0A1W0X5N7_HYPEX</name>
<dbReference type="InterPro" id="IPR001680">
    <property type="entry name" value="WD40_rpt"/>
</dbReference>
<dbReference type="InterPro" id="IPR036322">
    <property type="entry name" value="WD40_repeat_dom_sf"/>
</dbReference>
<feature type="domain" description="BING4 C-terminal" evidence="8">
    <location>
        <begin position="448"/>
        <end position="526"/>
    </location>
</feature>
<evidence type="ECO:0000259" key="8">
    <source>
        <dbReference type="SMART" id="SM01033"/>
    </source>
</evidence>
<dbReference type="PROSITE" id="PS50082">
    <property type="entry name" value="WD_REPEATS_2"/>
    <property type="match status" value="1"/>
</dbReference>
<protein>
    <submittedName>
        <fullName evidence="9">WD repeat-containing protein 46</fullName>
    </submittedName>
</protein>
<dbReference type="SUPFAM" id="SSF50978">
    <property type="entry name" value="WD40 repeat-like"/>
    <property type="match status" value="1"/>
</dbReference>
<dbReference type="SMART" id="SM00320">
    <property type="entry name" value="WD40"/>
    <property type="match status" value="4"/>
</dbReference>
<proteinExistence type="predicted"/>
<dbReference type="Gene3D" id="2.130.10.10">
    <property type="entry name" value="YVTN repeat-like/Quinoprotein amine dehydrogenase"/>
    <property type="match status" value="1"/>
</dbReference>
<sequence length="629" mass="70702">MEESTKRQRPPRANGKFPAKQPARYFDAPSFHGKKSAAIGIKKRTISGKTFDGMTDFVPLDEAEPVKEVASSHNNKTSRKRARNQPVDAEEDVLPSLRGEERPPEDPFEGPADIPQAAMRKFNRGKGLDPKGLRTHFHQKLLKQRDQKVQFSRKQAARSEILHTERSGFLEAEDALEDTARITQKALVKSVDLQSQAKHFDLQLREFGPYGFQYTRNGRFLMLFGRAGHIATMDWLTKKLMCEFHTQETVNCGAWLHQETMFATGQKQWVSIYDNRGIELHCIKKMYQVLAMDFLPYHFLLATGSEQGYLSWLDTSVGQMIAQVNTKSGRLSVLKKNPSNAVIHLGHSNGTVSLWSPNVPEPLVKFLSHHTAIRALDIDTSGRYMATAGQDRRVKIWDLRKYQTVQELNVHASPSSIAFSQSGLLAVGMDRQVQVFKDVGDSGGEAKLYMNHFVKSGLRQVGFCPFEDILGCGYSEGFTSLLIPGSGEAHFDAFETNPFQTKRQRQEMEVHSLLEKIPAELIGLDAAQIGQVHEASLQETLEGKARTLFVNVPKVTFTPKYKALGGAAGWTKRKVNVKEEKKREQIKKAVAERKKLIETLADEEGGEDAKGEVKIRPKSVFSRFETKST</sequence>
<keyword evidence="10" id="KW-1185">Reference proteome</keyword>
<dbReference type="PROSITE" id="PS00678">
    <property type="entry name" value="WD_REPEATS_1"/>
    <property type="match status" value="1"/>
</dbReference>
<dbReference type="Pfam" id="PF00400">
    <property type="entry name" value="WD40"/>
    <property type="match status" value="1"/>
</dbReference>
<dbReference type="EMBL" id="MTYJ01000016">
    <property type="protein sequence ID" value="OQV22660.1"/>
    <property type="molecule type" value="Genomic_DNA"/>
</dbReference>
<evidence type="ECO:0000256" key="2">
    <source>
        <dbReference type="ARBA" id="ARBA00022552"/>
    </source>
</evidence>
<dbReference type="SMART" id="SM01033">
    <property type="entry name" value="BING4CT"/>
    <property type="match status" value="1"/>
</dbReference>
<dbReference type="FunFam" id="2.130.10.10:FF:000378">
    <property type="entry name" value="U3 small nucleolar RNA-associated protein 7"/>
    <property type="match status" value="1"/>
</dbReference>
<evidence type="ECO:0000256" key="3">
    <source>
        <dbReference type="ARBA" id="ARBA00022574"/>
    </source>
</evidence>
<comment type="subcellular location">
    <subcellularLocation>
        <location evidence="1">Nucleus</location>
        <location evidence="1">Nucleolus</location>
    </subcellularLocation>
</comment>